<accession>A0A498JBY3</accession>
<dbReference type="Proteomes" id="UP000290289">
    <property type="component" value="Chromosome 7"/>
</dbReference>
<evidence type="ECO:0000256" key="1">
    <source>
        <dbReference type="SAM" id="Phobius"/>
    </source>
</evidence>
<keyword evidence="1" id="KW-1133">Transmembrane helix</keyword>
<keyword evidence="1" id="KW-0812">Transmembrane</keyword>
<dbReference type="Gene3D" id="3.80.10.10">
    <property type="entry name" value="Ribonuclease Inhibitor"/>
    <property type="match status" value="1"/>
</dbReference>
<reference evidence="2 3" key="1">
    <citation type="submission" date="2018-10" db="EMBL/GenBank/DDBJ databases">
        <title>A high-quality apple genome assembly.</title>
        <authorList>
            <person name="Hu J."/>
        </authorList>
    </citation>
    <scope>NUCLEOTIDE SEQUENCE [LARGE SCALE GENOMIC DNA]</scope>
    <source>
        <strain evidence="3">cv. HFTH1</strain>
        <tissue evidence="2">Young leaf</tissue>
    </source>
</reference>
<comment type="caution">
    <text evidence="2">The sequence shown here is derived from an EMBL/GenBank/DDBJ whole genome shotgun (WGS) entry which is preliminary data.</text>
</comment>
<organism evidence="2 3">
    <name type="scientific">Malus domestica</name>
    <name type="common">Apple</name>
    <name type="synonym">Pyrus malus</name>
    <dbReference type="NCBI Taxonomy" id="3750"/>
    <lineage>
        <taxon>Eukaryota</taxon>
        <taxon>Viridiplantae</taxon>
        <taxon>Streptophyta</taxon>
        <taxon>Embryophyta</taxon>
        <taxon>Tracheophyta</taxon>
        <taxon>Spermatophyta</taxon>
        <taxon>Magnoliopsida</taxon>
        <taxon>eudicotyledons</taxon>
        <taxon>Gunneridae</taxon>
        <taxon>Pentapetalae</taxon>
        <taxon>rosids</taxon>
        <taxon>fabids</taxon>
        <taxon>Rosales</taxon>
        <taxon>Rosaceae</taxon>
        <taxon>Amygdaloideae</taxon>
        <taxon>Maleae</taxon>
        <taxon>Malus</taxon>
    </lineage>
</organism>
<feature type="transmembrane region" description="Helical" evidence="1">
    <location>
        <begin position="209"/>
        <end position="229"/>
    </location>
</feature>
<proteinExistence type="predicted"/>
<name>A0A498JBY3_MALDO</name>
<protein>
    <submittedName>
        <fullName evidence="2">Uncharacterized protein</fullName>
    </submittedName>
</protein>
<evidence type="ECO:0000313" key="2">
    <source>
        <dbReference type="EMBL" id="RXH93000.1"/>
    </source>
</evidence>
<dbReference type="EMBL" id="RDQH01000333">
    <property type="protein sequence ID" value="RXH93000.1"/>
    <property type="molecule type" value="Genomic_DNA"/>
</dbReference>
<gene>
    <name evidence="2" type="ORF">DVH24_013576</name>
</gene>
<keyword evidence="3" id="KW-1185">Reference proteome</keyword>
<keyword evidence="1" id="KW-0472">Membrane</keyword>
<sequence length="230" mass="26488">MAICHCQEYDSPAWARSYCPNICTPVTRTTLQKLSTWDLPNLVSFGERGLPPNLQTFHNRDCEKLRPSVENWGLQRLIQFSSEDVLKTLLKEQLLLTALHTLAISYLSSLKSLDRNGLQHRTSLQKLYIGRCDSLDFLPKQGFPASISFLNITRCPSMKKRYETKKGKEWRKIAHIPCLKRDDIVTPGMMFYSYIALFSNKQHSFSSSLHVAAIFGWVQIYFCTYTALLK</sequence>
<dbReference type="SUPFAM" id="SSF52058">
    <property type="entry name" value="L domain-like"/>
    <property type="match status" value="1"/>
</dbReference>
<dbReference type="InterPro" id="IPR032675">
    <property type="entry name" value="LRR_dom_sf"/>
</dbReference>
<dbReference type="AlphaFoldDB" id="A0A498JBY3"/>
<evidence type="ECO:0000313" key="3">
    <source>
        <dbReference type="Proteomes" id="UP000290289"/>
    </source>
</evidence>